<evidence type="ECO:0000313" key="1">
    <source>
        <dbReference type="EMBL" id="QHT73627.1"/>
    </source>
</evidence>
<dbReference type="EMBL" id="MN739831">
    <property type="protein sequence ID" value="QHT73627.1"/>
    <property type="molecule type" value="Genomic_DNA"/>
</dbReference>
<name>A0A6C0GZP0_9ZZZZ</name>
<proteinExistence type="predicted"/>
<organism evidence="1">
    <name type="scientific">viral metagenome</name>
    <dbReference type="NCBI Taxonomy" id="1070528"/>
    <lineage>
        <taxon>unclassified sequences</taxon>
        <taxon>metagenomes</taxon>
        <taxon>organismal metagenomes</taxon>
    </lineage>
</organism>
<dbReference type="AlphaFoldDB" id="A0A6C0GZP0"/>
<dbReference type="Gene3D" id="3.40.50.11350">
    <property type="match status" value="1"/>
</dbReference>
<sequence>MSYIEIYNPWGFFSGCSVRLFRIIEFFNNNNKLPDVINCRRCFLRYNSTQNDITFDFFKDYNKIINVNNFECIIPIDDMCFSLSCYKSIPYQNINIYLKKYFEPSENIIEISNYFITKYNINPYFCIGIYYRGTDKWMETRIDSYENFYKKLNEILLIEGNKNIQILIQTDTTQFLEYMQNKCQDKNIIIINEIKTSTTSNGVHNENTNEENYFDAKKLLSIVLILSKCKYIICTSGNVSSWIMFNRGNASNVYQNLNLEWV</sequence>
<protein>
    <submittedName>
        <fullName evidence="1">Uncharacterized protein</fullName>
    </submittedName>
</protein>
<accession>A0A6C0GZP0</accession>
<reference evidence="1" key="1">
    <citation type="journal article" date="2020" name="Nature">
        <title>Giant virus diversity and host interactions through global metagenomics.</title>
        <authorList>
            <person name="Schulz F."/>
            <person name="Roux S."/>
            <person name="Paez-Espino D."/>
            <person name="Jungbluth S."/>
            <person name="Walsh D.A."/>
            <person name="Denef V.J."/>
            <person name="McMahon K.D."/>
            <person name="Konstantinidis K.T."/>
            <person name="Eloe-Fadrosh E.A."/>
            <person name="Kyrpides N.C."/>
            <person name="Woyke T."/>
        </authorList>
    </citation>
    <scope>NUCLEOTIDE SEQUENCE</scope>
    <source>
        <strain evidence="1">GVMAG-M-3300023179-4</strain>
    </source>
</reference>